<reference evidence="1" key="1">
    <citation type="submission" date="2021-05" db="EMBL/GenBank/DDBJ databases">
        <title>A free-living protist that lacks canonical eukaryotic 1 DNA replication and segregation systems.</title>
        <authorList>
            <person name="Salas-Leiva D.E."/>
            <person name="Tromer E.C."/>
            <person name="Curtis B.A."/>
            <person name="Jerlstrom-Hultqvist J."/>
            <person name="Kolisko M."/>
            <person name="Yi Z."/>
            <person name="Salas-Leiva J.S."/>
            <person name="Gallot-Lavallee L."/>
            <person name="Kops G.J.P.L."/>
            <person name="Archibald J.M."/>
            <person name="Simpson A.G.B."/>
            <person name="Roger A.J."/>
        </authorList>
    </citation>
    <scope>NUCLEOTIDE SEQUENCE</scope>
    <source>
        <strain evidence="1">BICM</strain>
    </source>
</reference>
<sequence>MFVDDTAVTGETPEKSKIVANLVIEVIKEHLMRANAQKSEMISVDRAAVARVGGVTLMAKEEAKYLGLWIASGKDPLAACIRKKREQSERYKKLVRRVGWTRGNMPALASRLLLEVYIWPRIMFGVEVWGYAAGGNKIWTDWQGIMAGTGPGGGSVMRILNGWMDLQAHLEMLAVKRIVTSRGQDLPIRDRVWKEGSIMWKARDSVNALLRGTREGATNAGKIDFGREMVRMNWTRRCKSKTAVGLMEVLGPKRMGKCMAGKPAISRKTGKWQSRAEWKRIVSVAANVSPSPSSAERGEGPERALADLAMGEELKHKIQRRCPCAQRRAR</sequence>
<protein>
    <recommendedName>
        <fullName evidence="3">Reverse transcriptase domain-containing protein</fullName>
    </recommendedName>
</protein>
<dbReference type="EMBL" id="JAHDYR010000067">
    <property type="protein sequence ID" value="KAG9389779.1"/>
    <property type="molecule type" value="Genomic_DNA"/>
</dbReference>
<dbReference type="AlphaFoldDB" id="A0A8J6AXM3"/>
<keyword evidence="2" id="KW-1185">Reference proteome</keyword>
<evidence type="ECO:0000313" key="1">
    <source>
        <dbReference type="EMBL" id="KAG9389779.1"/>
    </source>
</evidence>
<accession>A0A8J6AXM3</accession>
<name>A0A8J6AXM3_9EUKA</name>
<dbReference type="Proteomes" id="UP000717585">
    <property type="component" value="Unassembled WGS sequence"/>
</dbReference>
<evidence type="ECO:0000313" key="2">
    <source>
        <dbReference type="Proteomes" id="UP000717585"/>
    </source>
</evidence>
<proteinExistence type="predicted"/>
<comment type="caution">
    <text evidence="1">The sequence shown here is derived from an EMBL/GenBank/DDBJ whole genome shotgun (WGS) entry which is preliminary data.</text>
</comment>
<evidence type="ECO:0008006" key="3">
    <source>
        <dbReference type="Google" id="ProtNLM"/>
    </source>
</evidence>
<organism evidence="1 2">
    <name type="scientific">Carpediemonas membranifera</name>
    <dbReference type="NCBI Taxonomy" id="201153"/>
    <lineage>
        <taxon>Eukaryota</taxon>
        <taxon>Metamonada</taxon>
        <taxon>Carpediemonas-like organisms</taxon>
        <taxon>Carpediemonas</taxon>
    </lineage>
</organism>
<gene>
    <name evidence="1" type="ORF">J8273_8456</name>
</gene>